<evidence type="ECO:0000313" key="3">
    <source>
        <dbReference type="Proteomes" id="UP000072189"/>
    </source>
</evidence>
<evidence type="ECO:0000313" key="2">
    <source>
        <dbReference type="EMBL" id="KTS07998.1"/>
    </source>
</evidence>
<dbReference type="PATRIC" id="fig|2033.4.peg.3544"/>
<proteinExistence type="predicted"/>
<dbReference type="InterPro" id="IPR036249">
    <property type="entry name" value="Thioredoxin-like_sf"/>
</dbReference>
<dbReference type="AlphaFoldDB" id="A0A147F3H5"/>
<dbReference type="InterPro" id="IPR001853">
    <property type="entry name" value="DSBA-like_thioredoxin_dom"/>
</dbReference>
<name>A0A147F3H5_MICTE</name>
<dbReference type="Proteomes" id="UP000072189">
    <property type="component" value="Unassembled WGS sequence"/>
</dbReference>
<evidence type="ECO:0000259" key="1">
    <source>
        <dbReference type="Pfam" id="PF01323"/>
    </source>
</evidence>
<dbReference type="RefSeq" id="WP_058615056.1">
    <property type="nucleotide sequence ID" value="NZ_LDRR01000081.1"/>
</dbReference>
<reference evidence="2 3" key="1">
    <citation type="journal article" date="2016" name="Front. Microbiol.">
        <title>Genomic Resource of Rice Seed Associated Bacteria.</title>
        <authorList>
            <person name="Midha S."/>
            <person name="Bansal K."/>
            <person name="Sharma S."/>
            <person name="Kumar N."/>
            <person name="Patil P.P."/>
            <person name="Chaudhry V."/>
            <person name="Patil P.B."/>
        </authorList>
    </citation>
    <scope>NUCLEOTIDE SEQUENCE [LARGE SCALE GENOMIC DNA]</scope>
    <source>
        <strain evidence="2 3">RSA3</strain>
    </source>
</reference>
<protein>
    <recommendedName>
        <fullName evidence="1">DSBA-like thioredoxin domain-containing protein</fullName>
    </recommendedName>
</protein>
<feature type="domain" description="DSBA-like thioredoxin" evidence="1">
    <location>
        <begin position="14"/>
        <end position="215"/>
    </location>
</feature>
<comment type="caution">
    <text evidence="2">The sequence shown here is derived from an EMBL/GenBank/DDBJ whole genome shotgun (WGS) entry which is preliminary data.</text>
</comment>
<dbReference type="PANTHER" id="PTHR13887:SF41">
    <property type="entry name" value="THIOREDOXIN SUPERFAMILY PROTEIN"/>
    <property type="match status" value="1"/>
</dbReference>
<accession>A0A147F3H5</accession>
<dbReference type="EMBL" id="LDRV01000112">
    <property type="protein sequence ID" value="KTS07998.1"/>
    <property type="molecule type" value="Genomic_DNA"/>
</dbReference>
<dbReference type="CDD" id="cd03024">
    <property type="entry name" value="DsbA_FrnE"/>
    <property type="match status" value="1"/>
</dbReference>
<dbReference type="SUPFAM" id="SSF52833">
    <property type="entry name" value="Thioredoxin-like"/>
    <property type="match status" value="1"/>
</dbReference>
<dbReference type="GO" id="GO:0016491">
    <property type="term" value="F:oxidoreductase activity"/>
    <property type="evidence" value="ECO:0007669"/>
    <property type="project" value="InterPro"/>
</dbReference>
<sequence>MADSILSETSQHVVIEVWTDLGCPWCYVGKHRLQEAIADRPDSDRFVLRLRSFELNPGAPKTPETIESAFIRSHGGDAQVVVQAERRIQALAQSEGLAFSVDRLNANTFDFHRVFQYAQEQGVGVEFFSLVQDRFFAGELNPFAPDALAAAGAEVGLSEGRVREVLAGDEYAADVRADIEEGQRLGVRGVPFAVFDRRLAASGAQSVDGYARALAQTVTDASAGAA</sequence>
<dbReference type="Gene3D" id="3.40.30.10">
    <property type="entry name" value="Glutaredoxin"/>
    <property type="match status" value="1"/>
</dbReference>
<gene>
    <name evidence="2" type="ORF">RSA3_16195</name>
</gene>
<dbReference type="Pfam" id="PF01323">
    <property type="entry name" value="DSBA"/>
    <property type="match status" value="1"/>
</dbReference>
<organism evidence="2 3">
    <name type="scientific">Microbacterium testaceum</name>
    <name type="common">Aureobacterium testaceum</name>
    <name type="synonym">Brevibacterium testaceum</name>
    <dbReference type="NCBI Taxonomy" id="2033"/>
    <lineage>
        <taxon>Bacteria</taxon>
        <taxon>Bacillati</taxon>
        <taxon>Actinomycetota</taxon>
        <taxon>Actinomycetes</taxon>
        <taxon>Micrococcales</taxon>
        <taxon>Microbacteriaceae</taxon>
        <taxon>Microbacterium</taxon>
    </lineage>
</organism>
<dbReference type="PANTHER" id="PTHR13887">
    <property type="entry name" value="GLUTATHIONE S-TRANSFERASE KAPPA"/>
    <property type="match status" value="1"/>
</dbReference>